<dbReference type="AlphaFoldDB" id="A0AAU7DW83"/>
<evidence type="ECO:0000313" key="1">
    <source>
        <dbReference type="EMBL" id="XBH21208.1"/>
    </source>
</evidence>
<gene>
    <name evidence="1" type="ORF">V5R04_13460</name>
</gene>
<dbReference type="EMBL" id="CP146203">
    <property type="protein sequence ID" value="XBH21208.1"/>
    <property type="molecule type" value="Genomic_DNA"/>
</dbReference>
<organism evidence="1">
    <name type="scientific">Jonesiaceae bacterium BS-20</name>
    <dbReference type="NCBI Taxonomy" id="3120821"/>
    <lineage>
        <taxon>Bacteria</taxon>
        <taxon>Bacillati</taxon>
        <taxon>Actinomycetota</taxon>
        <taxon>Actinomycetes</taxon>
        <taxon>Micrococcales</taxon>
        <taxon>Jonesiaceae</taxon>
    </lineage>
</organism>
<accession>A0AAU7DW83</accession>
<proteinExistence type="predicted"/>
<reference evidence="1" key="1">
    <citation type="submission" date="2024-02" db="EMBL/GenBank/DDBJ databases">
        <title>Tomenella chthoni gen. nov. sp. nov., a member of the family Jonesiaceae isolated from bat guano.</title>
        <authorList>
            <person name="Miller S.L."/>
            <person name="King J."/>
            <person name="Sankaranarayanan K."/>
            <person name="Lawson P.A."/>
        </authorList>
    </citation>
    <scope>NUCLEOTIDE SEQUENCE</scope>
    <source>
        <strain evidence="1">BS-20</strain>
    </source>
</reference>
<name>A0AAU7DW83_9MICO</name>
<protein>
    <submittedName>
        <fullName evidence="1">Uncharacterized protein</fullName>
    </submittedName>
</protein>
<sequence length="114" mass="11627">MSIAIAAIALLLVTGGALVLAGVIPNASVDTHPPCDQLPTMAQVEAAIAANPNIVAQLSNQGPGISVRADSPGCEGKDQFLISVSYKTDDEYAGIREVLEQSNGFGVPVAISQP</sequence>